<feature type="signal peptide" evidence="2">
    <location>
        <begin position="1"/>
        <end position="29"/>
    </location>
</feature>
<feature type="transmembrane region" description="Helical" evidence="1">
    <location>
        <begin position="121"/>
        <end position="141"/>
    </location>
</feature>
<keyword evidence="1" id="KW-1133">Transmembrane helix</keyword>
<dbReference type="PANTHER" id="PTHR15066:SF0">
    <property type="entry name" value="TRANSMEMBRANE PROTEIN 187"/>
    <property type="match status" value="1"/>
</dbReference>
<dbReference type="PANTHER" id="PTHR15066">
    <property type="entry name" value="TRANSMEMBRANE PROTEIN 187"/>
    <property type="match status" value="1"/>
</dbReference>
<dbReference type="InParanoid" id="A0A4W6FA09"/>
<dbReference type="Proteomes" id="UP000314980">
    <property type="component" value="Unassembled WGS sequence"/>
</dbReference>
<dbReference type="Ensembl" id="ENSLCAT00010048088.1">
    <property type="protein sequence ID" value="ENSLCAP00010046955.1"/>
    <property type="gene ID" value="ENSLCAG00010021768.1"/>
</dbReference>
<proteinExistence type="predicted"/>
<feature type="transmembrane region" description="Helical" evidence="1">
    <location>
        <begin position="92"/>
        <end position="109"/>
    </location>
</feature>
<name>A0A4W6FA09_LATCA</name>
<evidence type="ECO:0000256" key="1">
    <source>
        <dbReference type="SAM" id="Phobius"/>
    </source>
</evidence>
<evidence type="ECO:0000313" key="4">
    <source>
        <dbReference type="Proteomes" id="UP000314980"/>
    </source>
</evidence>
<keyword evidence="1" id="KW-0812">Transmembrane</keyword>
<reference evidence="3" key="2">
    <citation type="submission" date="2025-08" db="UniProtKB">
        <authorList>
            <consortium name="Ensembl"/>
        </authorList>
    </citation>
    <scope>IDENTIFICATION</scope>
</reference>
<dbReference type="FunCoup" id="A0A4W6FA09">
    <property type="interactions" value="186"/>
</dbReference>
<organism evidence="3 4">
    <name type="scientific">Lates calcarifer</name>
    <name type="common">Barramundi</name>
    <name type="synonym">Holocentrus calcarifer</name>
    <dbReference type="NCBI Taxonomy" id="8187"/>
    <lineage>
        <taxon>Eukaryota</taxon>
        <taxon>Metazoa</taxon>
        <taxon>Chordata</taxon>
        <taxon>Craniata</taxon>
        <taxon>Vertebrata</taxon>
        <taxon>Euteleostomi</taxon>
        <taxon>Actinopterygii</taxon>
        <taxon>Neopterygii</taxon>
        <taxon>Teleostei</taxon>
        <taxon>Neoteleostei</taxon>
        <taxon>Acanthomorphata</taxon>
        <taxon>Carangaria</taxon>
        <taxon>Carangaria incertae sedis</taxon>
        <taxon>Centropomidae</taxon>
        <taxon>Lates</taxon>
    </lineage>
</organism>
<feature type="transmembrane region" description="Helical" evidence="1">
    <location>
        <begin position="204"/>
        <end position="226"/>
    </location>
</feature>
<feature type="chain" id="PRO_5021443547" evidence="2">
    <location>
        <begin position="30"/>
        <end position="271"/>
    </location>
</feature>
<dbReference type="Pfam" id="PF15100">
    <property type="entry name" value="TMEM187"/>
    <property type="match status" value="1"/>
</dbReference>
<dbReference type="GeneTree" id="ENSGT00390000011272"/>
<reference evidence="4" key="1">
    <citation type="submission" date="2015-09" db="EMBL/GenBank/DDBJ databases">
        <authorList>
            <person name="Sai Rama Sridatta P."/>
        </authorList>
    </citation>
    <scope>NUCLEOTIDE SEQUENCE [LARGE SCALE GENOMIC DNA]</scope>
</reference>
<dbReference type="STRING" id="8187.ENSLCAP00010046955"/>
<protein>
    <submittedName>
        <fullName evidence="3">Transmembrane protein 187</fullName>
    </submittedName>
</protein>
<gene>
    <name evidence="3" type="primary">TMEM187</name>
</gene>
<keyword evidence="4" id="KW-1185">Reference proteome</keyword>
<dbReference type="InterPro" id="IPR028066">
    <property type="entry name" value="TMEM187"/>
</dbReference>
<accession>A0A4W6FA09</accession>
<keyword evidence="1" id="KW-0472">Membrane</keyword>
<dbReference type="GO" id="GO:0030133">
    <property type="term" value="C:transport vesicle"/>
    <property type="evidence" value="ECO:0007669"/>
    <property type="project" value="TreeGrafter"/>
</dbReference>
<sequence length="271" mass="31222">MYIMYIWGRVMKSALLHVLLPFALCVALANTSLFDEVKVDLSYEHYAERRVEYLPAFLAMPCNCLINLAYIYMGLHWLLWYRGGNETDQSRYMRQVFAFMAVFYAPVQWTRLAVLRRAPAVLDQWFTLPIFAWVPVWIGFIERGPAKWRASPAAALELCSLLSYGLALAHERGFEVALGCHVGLAVYLGVRVQLAHGDGRTRGYLLLATLSCAGFVVLKLLDHWLARYRLFQRFTGHFWSKVCDVLQFHFSFCFLTTLTQRTQGKTAEQQE</sequence>
<reference evidence="3" key="3">
    <citation type="submission" date="2025-09" db="UniProtKB">
        <authorList>
            <consortium name="Ensembl"/>
        </authorList>
    </citation>
    <scope>IDENTIFICATION</scope>
</reference>
<evidence type="ECO:0000313" key="3">
    <source>
        <dbReference type="Ensembl" id="ENSLCAP00010046955.1"/>
    </source>
</evidence>
<evidence type="ECO:0000256" key="2">
    <source>
        <dbReference type="SAM" id="SignalP"/>
    </source>
</evidence>
<keyword evidence="2" id="KW-0732">Signal</keyword>
<feature type="transmembrane region" description="Helical" evidence="1">
    <location>
        <begin position="53"/>
        <end position="80"/>
    </location>
</feature>
<dbReference type="AlphaFoldDB" id="A0A4W6FA09"/>